<dbReference type="Gene3D" id="3.30.300.30">
    <property type="match status" value="1"/>
</dbReference>
<keyword evidence="4" id="KW-0560">Oxidoreductase</keyword>
<evidence type="ECO:0000313" key="7">
    <source>
        <dbReference type="EMBL" id="GAA0517350.1"/>
    </source>
</evidence>
<dbReference type="NCBIfam" id="TIGR01733">
    <property type="entry name" value="AA-adenyl-dom"/>
    <property type="match status" value="1"/>
</dbReference>
<evidence type="ECO:0000256" key="2">
    <source>
        <dbReference type="ARBA" id="ARBA00022450"/>
    </source>
</evidence>
<dbReference type="CDD" id="cd05930">
    <property type="entry name" value="A_NRPS"/>
    <property type="match status" value="1"/>
</dbReference>
<dbReference type="InterPro" id="IPR009081">
    <property type="entry name" value="PP-bd_ACP"/>
</dbReference>
<dbReference type="InterPro" id="IPR042098">
    <property type="entry name" value="TauD-like_sf"/>
</dbReference>
<evidence type="ECO:0000256" key="3">
    <source>
        <dbReference type="ARBA" id="ARBA00022553"/>
    </source>
</evidence>
<name>A0ABN1CES2_9PSEU</name>
<dbReference type="Gene3D" id="3.40.50.1820">
    <property type="entry name" value="alpha/beta hydrolase"/>
    <property type="match status" value="1"/>
</dbReference>
<feature type="domain" description="Carrier" evidence="6">
    <location>
        <begin position="734"/>
        <end position="819"/>
    </location>
</feature>
<reference evidence="7 8" key="1">
    <citation type="journal article" date="2019" name="Int. J. Syst. Evol. Microbiol.">
        <title>The Global Catalogue of Microorganisms (GCM) 10K type strain sequencing project: providing services to taxonomists for standard genome sequencing and annotation.</title>
        <authorList>
            <consortium name="The Broad Institute Genomics Platform"/>
            <consortium name="The Broad Institute Genome Sequencing Center for Infectious Disease"/>
            <person name="Wu L."/>
            <person name="Ma J."/>
        </authorList>
    </citation>
    <scope>NUCLEOTIDE SEQUENCE [LARGE SCALE GENOMIC DNA]</scope>
    <source>
        <strain evidence="7 8">JCM 10664</strain>
    </source>
</reference>
<dbReference type="SUPFAM" id="SSF53474">
    <property type="entry name" value="alpha/beta-Hydrolases"/>
    <property type="match status" value="1"/>
</dbReference>
<dbReference type="Pfam" id="PF00501">
    <property type="entry name" value="AMP-binding"/>
    <property type="match status" value="1"/>
</dbReference>
<dbReference type="Pfam" id="PF13193">
    <property type="entry name" value="AMP-binding_C"/>
    <property type="match status" value="1"/>
</dbReference>
<evidence type="ECO:0000256" key="5">
    <source>
        <dbReference type="ARBA" id="ARBA00023004"/>
    </source>
</evidence>
<dbReference type="InterPro" id="IPR010071">
    <property type="entry name" value="AA_adenyl_dom"/>
</dbReference>
<dbReference type="InterPro" id="IPR025110">
    <property type="entry name" value="AMP-bd_C"/>
</dbReference>
<evidence type="ECO:0000256" key="4">
    <source>
        <dbReference type="ARBA" id="ARBA00023002"/>
    </source>
</evidence>
<dbReference type="Gene3D" id="3.40.50.12780">
    <property type="entry name" value="N-terminal domain of ligase-like"/>
    <property type="match status" value="1"/>
</dbReference>
<dbReference type="Pfam" id="PF00550">
    <property type="entry name" value="PP-binding"/>
    <property type="match status" value="1"/>
</dbReference>
<sequence length="1399" mass="152502">MNRSSAERRAFWTKVLEGAAFTPIPRWHGPEPEPPSTACHELELPAATTQRLRSTAEALGVPVSTLALAAHVKVIAAVTGEPQVVTGFLVDGGDPAPCSVRLPDGSWRALVARVHNVAEEIRAHLPAELDGTVFDTVLDLTAAAGELGDVVLRTGFTAETGLLRLQHRADLLNASQVHRIGGYYLAALDQLTTDLDAPHNAASLLSAEEHHYQIFGLAGPRRDLPEQRVHELFEARVQRHPDAVAAVYRDQRWTYRQLNERANQIAHALLARGLRAEDVVAVVTDRNLDWMASVLGVFKAGGCYLPVEPDFPADRIARTLRRSDCRFALAEVGRTANLDGADVDVEVLPLRDIGGDTTNPGVPVAADQLAYVYFTSGSTGEPKGAMCEHAGMINHLFAKIHDLGIAEGAVVAQTAPQCFDISLWQLVSALLVGGRTVLIEQDVILDVQRFVDKIAEHRVQILQLVPSYLETVLTYLEDSPRELPALECVSVTGEALKKELTQRWFATYPGLKLANVYGLTETSDDTNHEVMTEVPVRDRVPLGPPVQNTHVYVVDPDLRPVPLGAPGEIVFSGVCVGRGYINDPERTAAAFLEDPHRPGNRLYRSGDFGRWLPEGKLEFLGRRDAQVKIRGFRIEIGEIENQLLRVPGVRDGAVVVTEDGGGNKNLVAFYTGPERLDPEEFKRLLSRGLPHYMVPDHFHHVEALPLTANGKTDKKALTRLAAERAAEDSAAHQPPRTPTERDLAAKWAEALGVAVDQVGRTDHFFDRGGTSLSAVKLVIKLERRVSLKDVTANPVLADLAAVLDGRTAAGTGVLQQLSVADGSRHGLVVFPYAGGGPVNFHAFAHALRAAGISTYAVQLPGHDLGADAGAFAGLEQTAADVVAEIGKLGLETISLWGHSAGAAFAVHAARLLEQQGTRVHQVIVGARALDSVEELQRDIAELDALSTEDIKQRLGAEAAFRELDRLRPEHAANVAEAYRHDVRVAARYLLDLQTAPPRRLSAPLTVVFAEGDAGLAEGLASPWEVVAQHVERRRISGGGHYFLATHATEAAAVVRPATENPAPQPTGKVRPMASAELDVVTAADKPAVLRVGDVADATAWTAEHRAELRSLVDEHGALLIRGLRLTNAADFGRVARELAAPLMQEREAFARRWTYEDGVYSSSKWPPNQPMCMHHELSYTLEIPGLMLFSCLDAPDSGGVTGVADASAVLEALPADLVERFEREGWQLLRHYNEMVGVPWQEAFGTDDRAAVERYCRDNAIEFEWDGADGLRTRQRRSAILTHPKTGKRVWFNQVAFLNEWTIDPEVRDYLVMEFGPDGLPFNSRYGNGDPIGDDVIALLNKVYEEHTQREPWQAGDLMLVDNIARAHSREPYEGSREVLVAMGDPVRVADCAPTVALS</sequence>
<evidence type="ECO:0000313" key="8">
    <source>
        <dbReference type="Proteomes" id="UP001500220"/>
    </source>
</evidence>
<dbReference type="InterPro" id="IPR000873">
    <property type="entry name" value="AMP-dep_synth/lig_dom"/>
</dbReference>
<proteinExistence type="predicted"/>
<dbReference type="InterPro" id="IPR045851">
    <property type="entry name" value="AMP-bd_C_sf"/>
</dbReference>
<keyword evidence="3" id="KW-0597">Phosphoprotein</keyword>
<dbReference type="PROSITE" id="PS00455">
    <property type="entry name" value="AMP_BINDING"/>
    <property type="match status" value="1"/>
</dbReference>
<dbReference type="Pfam" id="PF00975">
    <property type="entry name" value="Thioesterase"/>
    <property type="match status" value="1"/>
</dbReference>
<dbReference type="InterPro" id="IPR001031">
    <property type="entry name" value="Thioesterase"/>
</dbReference>
<dbReference type="InterPro" id="IPR036736">
    <property type="entry name" value="ACP-like_sf"/>
</dbReference>
<evidence type="ECO:0000256" key="1">
    <source>
        <dbReference type="ARBA" id="ARBA00001957"/>
    </source>
</evidence>
<dbReference type="EMBL" id="BAAAHC010000008">
    <property type="protein sequence ID" value="GAA0517350.1"/>
    <property type="molecule type" value="Genomic_DNA"/>
</dbReference>
<gene>
    <name evidence="7" type="ORF">GCM10009545_19250</name>
</gene>
<comment type="caution">
    <text evidence="7">The sequence shown here is derived from an EMBL/GenBank/DDBJ whole genome shotgun (WGS) entry which is preliminary data.</text>
</comment>
<dbReference type="InterPro" id="IPR042099">
    <property type="entry name" value="ANL_N_sf"/>
</dbReference>
<comment type="cofactor">
    <cofactor evidence="1">
        <name>pantetheine 4'-phosphate</name>
        <dbReference type="ChEBI" id="CHEBI:47942"/>
    </cofactor>
</comment>
<dbReference type="Proteomes" id="UP001500220">
    <property type="component" value="Unassembled WGS sequence"/>
</dbReference>
<keyword evidence="2" id="KW-0596">Phosphopantetheine</keyword>
<evidence type="ECO:0000259" key="6">
    <source>
        <dbReference type="PROSITE" id="PS50075"/>
    </source>
</evidence>
<dbReference type="SMART" id="SM00823">
    <property type="entry name" value="PKS_PP"/>
    <property type="match status" value="1"/>
</dbReference>
<dbReference type="InterPro" id="IPR020806">
    <property type="entry name" value="PKS_PP-bd"/>
</dbReference>
<dbReference type="PROSITE" id="PS50075">
    <property type="entry name" value="CARRIER"/>
    <property type="match status" value="1"/>
</dbReference>
<protein>
    <recommendedName>
        <fullName evidence="6">Carrier domain-containing protein</fullName>
    </recommendedName>
</protein>
<dbReference type="SUPFAM" id="SSF56801">
    <property type="entry name" value="Acetyl-CoA synthetase-like"/>
    <property type="match status" value="1"/>
</dbReference>
<dbReference type="InterPro" id="IPR003819">
    <property type="entry name" value="TauD/TfdA-like"/>
</dbReference>
<keyword evidence="5" id="KW-0408">Iron</keyword>
<dbReference type="PANTHER" id="PTHR45527:SF1">
    <property type="entry name" value="FATTY ACID SYNTHASE"/>
    <property type="match status" value="1"/>
</dbReference>
<dbReference type="SUPFAM" id="SSF52777">
    <property type="entry name" value="CoA-dependent acyltransferases"/>
    <property type="match status" value="1"/>
</dbReference>
<dbReference type="InterPro" id="IPR020845">
    <property type="entry name" value="AMP-binding_CS"/>
</dbReference>
<dbReference type="Gene3D" id="3.60.130.10">
    <property type="entry name" value="Clavaminate synthase-like"/>
    <property type="match status" value="1"/>
</dbReference>
<organism evidence="7 8">
    <name type="scientific">Saccharopolyspora thermophila</name>
    <dbReference type="NCBI Taxonomy" id="89367"/>
    <lineage>
        <taxon>Bacteria</taxon>
        <taxon>Bacillati</taxon>
        <taxon>Actinomycetota</taxon>
        <taxon>Actinomycetes</taxon>
        <taxon>Pseudonocardiales</taxon>
        <taxon>Pseudonocardiaceae</taxon>
        <taxon>Saccharopolyspora</taxon>
    </lineage>
</organism>
<dbReference type="InterPro" id="IPR029058">
    <property type="entry name" value="AB_hydrolase_fold"/>
</dbReference>
<dbReference type="PANTHER" id="PTHR45527">
    <property type="entry name" value="NONRIBOSOMAL PEPTIDE SYNTHETASE"/>
    <property type="match status" value="1"/>
</dbReference>
<dbReference type="Gene3D" id="1.10.1200.10">
    <property type="entry name" value="ACP-like"/>
    <property type="match status" value="1"/>
</dbReference>
<accession>A0ABN1CES2</accession>
<dbReference type="Gene3D" id="3.30.559.30">
    <property type="entry name" value="Nonribosomal peptide synthetase, condensation domain"/>
    <property type="match status" value="1"/>
</dbReference>
<dbReference type="SUPFAM" id="SSF51197">
    <property type="entry name" value="Clavaminate synthase-like"/>
    <property type="match status" value="1"/>
</dbReference>
<dbReference type="Pfam" id="PF02668">
    <property type="entry name" value="TauD"/>
    <property type="match status" value="1"/>
</dbReference>
<keyword evidence="8" id="KW-1185">Reference proteome</keyword>
<dbReference type="RefSeq" id="WP_346072793.1">
    <property type="nucleotide sequence ID" value="NZ_BAAAHC010000008.1"/>
</dbReference>